<feature type="compositionally biased region" description="Low complexity" evidence="1">
    <location>
        <begin position="584"/>
        <end position="607"/>
    </location>
</feature>
<feature type="compositionally biased region" description="Basic and acidic residues" evidence="1">
    <location>
        <begin position="1314"/>
        <end position="1337"/>
    </location>
</feature>
<reference evidence="3" key="1">
    <citation type="journal article" date="2020" name="bioRxiv">
        <title>Comparative genomics of Chlamydomonas.</title>
        <authorList>
            <person name="Craig R.J."/>
            <person name="Hasan A.R."/>
            <person name="Ness R.W."/>
            <person name="Keightley P.D."/>
        </authorList>
    </citation>
    <scope>NUCLEOTIDE SEQUENCE</scope>
    <source>
        <strain evidence="3">CCAP 11/70</strain>
    </source>
</reference>
<feature type="compositionally biased region" description="Acidic residues" evidence="1">
    <location>
        <begin position="1390"/>
        <end position="1406"/>
    </location>
</feature>
<feature type="compositionally biased region" description="Low complexity" evidence="1">
    <location>
        <begin position="1098"/>
        <end position="1120"/>
    </location>
</feature>
<dbReference type="InterPro" id="IPR050600">
    <property type="entry name" value="SETD3_SETD6_MTase"/>
</dbReference>
<organism evidence="3 4">
    <name type="scientific">Edaphochlamys debaryana</name>
    <dbReference type="NCBI Taxonomy" id="47281"/>
    <lineage>
        <taxon>Eukaryota</taxon>
        <taxon>Viridiplantae</taxon>
        <taxon>Chlorophyta</taxon>
        <taxon>core chlorophytes</taxon>
        <taxon>Chlorophyceae</taxon>
        <taxon>CS clade</taxon>
        <taxon>Chlamydomonadales</taxon>
        <taxon>Chlamydomonadales incertae sedis</taxon>
        <taxon>Edaphochlamys</taxon>
    </lineage>
</organism>
<feature type="compositionally biased region" description="Low complexity" evidence="1">
    <location>
        <begin position="529"/>
        <end position="557"/>
    </location>
</feature>
<feature type="compositionally biased region" description="Acidic residues" evidence="1">
    <location>
        <begin position="1050"/>
        <end position="1060"/>
    </location>
</feature>
<comment type="caution">
    <text evidence="3">The sequence shown here is derived from an EMBL/GenBank/DDBJ whole genome shotgun (WGS) entry which is preliminary data.</text>
</comment>
<dbReference type="PANTHER" id="PTHR13271:SF140">
    <property type="entry name" value="SET DOMAIN-CONTAINING PROTEIN"/>
    <property type="match status" value="1"/>
</dbReference>
<feature type="compositionally biased region" description="Basic and acidic residues" evidence="1">
    <location>
        <begin position="1254"/>
        <end position="1291"/>
    </location>
</feature>
<dbReference type="PANTHER" id="PTHR13271">
    <property type="entry name" value="UNCHARACTERIZED PUTATIVE METHYLTRANSFERASE"/>
    <property type="match status" value="1"/>
</dbReference>
<feature type="region of interest" description="Disordered" evidence="1">
    <location>
        <begin position="529"/>
        <end position="607"/>
    </location>
</feature>
<dbReference type="Proteomes" id="UP000612055">
    <property type="component" value="Unassembled WGS sequence"/>
</dbReference>
<gene>
    <name evidence="3" type="ORF">HYH03_004247</name>
</gene>
<evidence type="ECO:0000313" key="3">
    <source>
        <dbReference type="EMBL" id="KAG2497988.1"/>
    </source>
</evidence>
<proteinExistence type="predicted"/>
<dbReference type="Gene3D" id="3.90.1410.10">
    <property type="entry name" value="set domain protein methyltransferase, domain 1"/>
    <property type="match status" value="1"/>
</dbReference>
<feature type="domain" description="SET" evidence="2">
    <location>
        <begin position="41"/>
        <end position="270"/>
    </location>
</feature>
<evidence type="ECO:0000256" key="1">
    <source>
        <dbReference type="SAM" id="MobiDB-lite"/>
    </source>
</evidence>
<dbReference type="EMBL" id="JAEHOE010000012">
    <property type="protein sequence ID" value="KAG2497988.1"/>
    <property type="molecule type" value="Genomic_DNA"/>
</dbReference>
<dbReference type="OrthoDB" id="45168at2759"/>
<evidence type="ECO:0000313" key="4">
    <source>
        <dbReference type="Proteomes" id="UP000612055"/>
    </source>
</evidence>
<feature type="compositionally biased region" description="Basic and acidic residues" evidence="1">
    <location>
        <begin position="1121"/>
        <end position="1145"/>
    </location>
</feature>
<dbReference type="SUPFAM" id="SSF51197">
    <property type="entry name" value="Clavaminate synthase-like"/>
    <property type="match status" value="1"/>
</dbReference>
<dbReference type="InterPro" id="IPR046341">
    <property type="entry name" value="SET_dom_sf"/>
</dbReference>
<dbReference type="InterPro" id="IPR008775">
    <property type="entry name" value="Phytyl_CoA_dOase-like"/>
</dbReference>
<feature type="compositionally biased region" description="Low complexity" evidence="1">
    <location>
        <begin position="1062"/>
        <end position="1087"/>
    </location>
</feature>
<feature type="compositionally biased region" description="Acidic residues" evidence="1">
    <location>
        <begin position="1219"/>
        <end position="1232"/>
    </location>
</feature>
<feature type="compositionally biased region" description="Acidic residues" evidence="1">
    <location>
        <begin position="1161"/>
        <end position="1187"/>
    </location>
</feature>
<feature type="region of interest" description="Disordered" evidence="1">
    <location>
        <begin position="333"/>
        <end position="352"/>
    </location>
</feature>
<feature type="region of interest" description="Disordered" evidence="1">
    <location>
        <begin position="796"/>
        <end position="815"/>
    </location>
</feature>
<name>A0A835Y8E4_9CHLO</name>
<feature type="region of interest" description="Disordered" evidence="1">
    <location>
        <begin position="1028"/>
        <end position="1406"/>
    </location>
</feature>
<sequence>MHGTDFRPSAGEQEHDEEEVLQSFLQWLVANGVQGIGQEDSKVALFASGGGERGLVCELPVAPGEALLEVPLRLALTDHPGDEESNTLLYEGAPWSVRLSCRLLRHRAAGKASPWAPYVRVLPSLVPSPLNLFEWDDISALRYPPAEEALHSTEWLQSDAFGAASPEARGGLGEADFKWALSVVHSRTFANAAPGGGVGVRMLVPLVDMMNHGGDEAPAGSRGLAGPGVATDNVRWDLVGPDRSSTGGWAMVVSATRAIAPGQELLLSYGERPSDDFFLHYGFVPRANTHDDAVLWPDLEAALEWHYGRFGSQLPREEAEAAYGAALESGLEEQRREQAARAGPGAGSTSEPFPEEIARQLRQIKVVAGGLTNALVVSAFAAVSGGDTAAAERAVALRCAELLGAMAAPRPDLSLDLGDVEGEGEGGAEQGASTAAAGVGAGVEGGLGLGLGAGVGGGGLLVDLAALAADEEPRLAAAGGGAGGGEEGYWAQQLGAYCQALLPRFAPLLPEGARVSAILSAAAAAASSSASSSASDPGLGSGSGSEASSHASSSSEAPPSPPPVPSSTPSSKLGRYGAPPPSLSTPTPTSTTPSPIPTTPTTAAASTPVPLGAVVRALLPLARVHDLPLTHSQRLSASFRAAKQMVLWDAVLGCSVPVGELAEYAARAAGRRSLDNFGDAGYWQKVCPELHIGGKLAVKPLPKPKDVITDARKQIDSEGVVQFAPSDMAWGVDVDGLAHSLVRLMQHGWPSPFLVLFDEVWALIHRASSLMSSVSGGNAVNMDVLAWYVDPNQGGAGFSPHRDRQPDDSPATFRPDGSPMYSTCWVPLTDACPENSCLYMIPRWADPGYHAGDDDDGPDPLSVAMGSKEAFQAIRAFPAEAGSAIMFTHRIIHWGSRGRKGFHTPRVAVSWGCAADEYEPSYFSREHLPYPPTALRAALACGQMMVYHERFPMTKKQLSLYYKFFMKHAAEFHPSYRDKVVEEFMAASAELVGLGRGMGGGGGMGAAMGAGMGMRAAAGKAAAPAAAATGAAKEPAGKPEKKGKKRAAEEAEAEAEDEEAAPGKAGAKAGSSKAAVKAEAAAGAAAKPSKKAKKDAGEPAAAGGAKQAAAQLEPAKPAKAGKQDAAKADNKKSKKELQLQEETKAKAKAAKAKAKAPVPVESDDEDMDGFGEDEDEDDEDDLLEDALEAMLDAQFSGRAVGHDDFDDDEELAGLGGSGGEEDEDEEEEEDALEFWNGIKKGDKGAPGKAAAKAADAKGAKKDRAEPEGKRKAGQDGKAEAKGKKAAAEKAAAESAAAQPKSAKAKAKVAQLSAAKEEKKVKLAKAEEPKAKAKDAKAKAPAPAGDGDSSEDDLLEDALEAMLDAQFSGRAVGHDDFDDDEELAGLGGSGGEEDEDEEEEEEGDEEE</sequence>
<dbReference type="SUPFAM" id="SSF82199">
    <property type="entry name" value="SET domain"/>
    <property type="match status" value="1"/>
</dbReference>
<accession>A0A835Y8E4</accession>
<dbReference type="CDD" id="cd10527">
    <property type="entry name" value="SET_LSMT"/>
    <property type="match status" value="1"/>
</dbReference>
<feature type="compositionally biased region" description="Acidic residues" evidence="1">
    <location>
        <begin position="1347"/>
        <end position="1358"/>
    </location>
</feature>
<dbReference type="Pfam" id="PF05721">
    <property type="entry name" value="PhyH"/>
    <property type="match status" value="1"/>
</dbReference>
<dbReference type="PROSITE" id="PS50280">
    <property type="entry name" value="SET"/>
    <property type="match status" value="1"/>
</dbReference>
<protein>
    <recommendedName>
        <fullName evidence="2">SET domain-containing protein</fullName>
    </recommendedName>
</protein>
<dbReference type="InterPro" id="IPR001214">
    <property type="entry name" value="SET_dom"/>
</dbReference>
<keyword evidence="4" id="KW-1185">Reference proteome</keyword>
<dbReference type="GO" id="GO:0016279">
    <property type="term" value="F:protein-lysine N-methyltransferase activity"/>
    <property type="evidence" value="ECO:0007669"/>
    <property type="project" value="TreeGrafter"/>
</dbReference>
<dbReference type="Gene3D" id="2.60.120.620">
    <property type="entry name" value="q2cbj1_9rhob like domain"/>
    <property type="match status" value="1"/>
</dbReference>
<evidence type="ECO:0000259" key="2">
    <source>
        <dbReference type="PROSITE" id="PS50280"/>
    </source>
</evidence>
<feature type="compositionally biased region" description="Low complexity" evidence="1">
    <location>
        <begin position="1292"/>
        <end position="1313"/>
    </location>
</feature>